<evidence type="ECO:0000256" key="6">
    <source>
        <dbReference type="ARBA" id="ARBA00022927"/>
    </source>
</evidence>
<comment type="similarity">
    <text evidence="2 10">Belongs to the SecG family.</text>
</comment>
<evidence type="ECO:0000256" key="10">
    <source>
        <dbReference type="RuleBase" id="RU365087"/>
    </source>
</evidence>
<accession>F1T8F5</accession>
<protein>
    <recommendedName>
        <fullName evidence="10">Protein-export membrane protein SecG</fullName>
    </recommendedName>
</protein>
<dbReference type="Proteomes" id="UP000003860">
    <property type="component" value="Unassembled WGS sequence"/>
</dbReference>
<dbReference type="eggNOG" id="COG1314">
    <property type="taxonomic scope" value="Bacteria"/>
</dbReference>
<keyword evidence="7 10" id="KW-1133">Transmembrane helix</keyword>
<keyword evidence="3 10" id="KW-0813">Transport</keyword>
<keyword evidence="6 10" id="KW-0653">Protein transport</keyword>
<dbReference type="OrthoDB" id="1708246at2"/>
<dbReference type="AlphaFoldDB" id="F1T8F5"/>
<dbReference type="GO" id="GO:0065002">
    <property type="term" value="P:intracellular protein transmembrane transport"/>
    <property type="evidence" value="ECO:0007669"/>
    <property type="project" value="TreeGrafter"/>
</dbReference>
<dbReference type="Pfam" id="PF03840">
    <property type="entry name" value="SecG"/>
    <property type="match status" value="1"/>
</dbReference>
<comment type="caution">
    <text evidence="11">The sequence shown here is derived from an EMBL/GenBank/DDBJ whole genome shotgun (WGS) entry which is preliminary data.</text>
</comment>
<keyword evidence="8 10" id="KW-0811">Translocation</keyword>
<evidence type="ECO:0000313" key="12">
    <source>
        <dbReference type="Proteomes" id="UP000003860"/>
    </source>
</evidence>
<dbReference type="RefSeq" id="WP_004616683.1">
    <property type="nucleotide sequence ID" value="NZ_ACXX02000001.1"/>
</dbReference>
<keyword evidence="5 10" id="KW-0812">Transmembrane</keyword>
<evidence type="ECO:0000256" key="1">
    <source>
        <dbReference type="ARBA" id="ARBA00004651"/>
    </source>
</evidence>
<dbReference type="GO" id="GO:0005886">
    <property type="term" value="C:plasma membrane"/>
    <property type="evidence" value="ECO:0007669"/>
    <property type="project" value="UniProtKB-SubCell"/>
</dbReference>
<gene>
    <name evidence="11" type="ORF">Cpap_4196</name>
</gene>
<keyword evidence="9 10" id="KW-0472">Membrane</keyword>
<evidence type="ECO:0000256" key="3">
    <source>
        <dbReference type="ARBA" id="ARBA00022448"/>
    </source>
</evidence>
<evidence type="ECO:0000313" key="11">
    <source>
        <dbReference type="EMBL" id="EGD49753.1"/>
    </source>
</evidence>
<dbReference type="PRINTS" id="PR01651">
    <property type="entry name" value="SECGEXPORT"/>
</dbReference>
<reference evidence="11" key="2">
    <citation type="submission" date="2011-01" db="EMBL/GenBank/DDBJ databases">
        <title>The Non-contiguous Finished genome of Clostridium papyrosolvens.</title>
        <authorList>
            <person name="Lucas S."/>
            <person name="Copeland A."/>
            <person name="Lapidus A."/>
            <person name="Cheng J.-F."/>
            <person name="Goodwin L."/>
            <person name="Pitluck S."/>
            <person name="Misra M."/>
            <person name="Chertkov O."/>
            <person name="Detter J.C."/>
            <person name="Han C."/>
            <person name="Tapia R."/>
            <person name="Land M."/>
            <person name="Hauser L."/>
            <person name="Kyrpides N."/>
            <person name="Ivanova N."/>
            <person name="Pagani I."/>
            <person name="Mouttaki H."/>
            <person name="He Z."/>
            <person name="Zhou J."/>
            <person name="Hemme C.L."/>
            <person name="Woyke T."/>
        </authorList>
    </citation>
    <scope>NUCLEOTIDE SEQUENCE [LARGE SCALE GENOMIC DNA]</scope>
    <source>
        <strain evidence="11">DSM 2782</strain>
    </source>
</reference>
<evidence type="ECO:0000256" key="7">
    <source>
        <dbReference type="ARBA" id="ARBA00022989"/>
    </source>
</evidence>
<dbReference type="STRING" id="588581.Cpap_4196"/>
<comment type="function">
    <text evidence="10">Involved in protein export. Participates in an early event of protein translocation.</text>
</comment>
<dbReference type="PANTHER" id="PTHR34182">
    <property type="entry name" value="PROTEIN-EXPORT MEMBRANE PROTEIN SECG"/>
    <property type="match status" value="1"/>
</dbReference>
<keyword evidence="12" id="KW-1185">Reference proteome</keyword>
<dbReference type="GO" id="GO:0015450">
    <property type="term" value="F:protein-transporting ATPase activity"/>
    <property type="evidence" value="ECO:0007669"/>
    <property type="project" value="UniProtKB-UniRule"/>
</dbReference>
<reference evidence="11" key="1">
    <citation type="submission" date="2009-07" db="EMBL/GenBank/DDBJ databases">
        <authorList>
            <consortium name="US DOE Joint Genome Institute (JGI-PGF)"/>
            <person name="Lucas S."/>
            <person name="Copeland A."/>
            <person name="Lapidus A."/>
            <person name="Glavina del Rio T."/>
            <person name="Tice H."/>
            <person name="Bruce D."/>
            <person name="Goodwin L."/>
            <person name="Pitluck S."/>
            <person name="Larimer F."/>
            <person name="Land M.L."/>
            <person name="Mouttaki H."/>
            <person name="He Z."/>
            <person name="Zhou J."/>
            <person name="Hemme C.L."/>
        </authorList>
    </citation>
    <scope>NUCLEOTIDE SEQUENCE</scope>
    <source>
        <strain evidence="11">DSM 2782</strain>
    </source>
</reference>
<evidence type="ECO:0000256" key="5">
    <source>
        <dbReference type="ARBA" id="ARBA00022692"/>
    </source>
</evidence>
<sequence length="83" mass="8780">MEAAKWIVNILHIIFAVSIIIIVLLQSGKQAGLSGSIAGGAETFFGKNKGRTIDALLGKYTAFAAIAFLITSIALYLLIDRVG</sequence>
<dbReference type="PANTHER" id="PTHR34182:SF1">
    <property type="entry name" value="PROTEIN-EXPORT MEMBRANE PROTEIN SECG"/>
    <property type="match status" value="1"/>
</dbReference>
<feature type="transmembrane region" description="Helical" evidence="10">
    <location>
        <begin position="57"/>
        <end position="79"/>
    </location>
</feature>
<dbReference type="InterPro" id="IPR004692">
    <property type="entry name" value="SecG"/>
</dbReference>
<evidence type="ECO:0000256" key="2">
    <source>
        <dbReference type="ARBA" id="ARBA00008445"/>
    </source>
</evidence>
<evidence type="ECO:0000256" key="4">
    <source>
        <dbReference type="ARBA" id="ARBA00022475"/>
    </source>
</evidence>
<dbReference type="GO" id="GO:0009306">
    <property type="term" value="P:protein secretion"/>
    <property type="evidence" value="ECO:0007669"/>
    <property type="project" value="UniProtKB-UniRule"/>
</dbReference>
<evidence type="ECO:0000256" key="8">
    <source>
        <dbReference type="ARBA" id="ARBA00023010"/>
    </source>
</evidence>
<proteinExistence type="inferred from homology"/>
<name>F1T8F5_9FIRM</name>
<organism evidence="11 12">
    <name type="scientific">Ruminiclostridium papyrosolvens DSM 2782</name>
    <dbReference type="NCBI Taxonomy" id="588581"/>
    <lineage>
        <taxon>Bacteria</taxon>
        <taxon>Bacillati</taxon>
        <taxon>Bacillota</taxon>
        <taxon>Clostridia</taxon>
        <taxon>Eubacteriales</taxon>
        <taxon>Oscillospiraceae</taxon>
        <taxon>Ruminiclostridium</taxon>
    </lineage>
</organism>
<feature type="transmembrane region" description="Helical" evidence="10">
    <location>
        <begin position="6"/>
        <end position="25"/>
    </location>
</feature>
<keyword evidence="4 10" id="KW-1003">Cell membrane</keyword>
<dbReference type="NCBIfam" id="TIGR00810">
    <property type="entry name" value="secG"/>
    <property type="match status" value="1"/>
</dbReference>
<dbReference type="GO" id="GO:0043952">
    <property type="term" value="P:protein transport by the Sec complex"/>
    <property type="evidence" value="ECO:0007669"/>
    <property type="project" value="TreeGrafter"/>
</dbReference>
<comment type="subcellular location">
    <subcellularLocation>
        <location evidence="1 10">Cell membrane</location>
        <topology evidence="1 10">Multi-pass membrane protein</topology>
    </subcellularLocation>
</comment>
<evidence type="ECO:0000256" key="9">
    <source>
        <dbReference type="ARBA" id="ARBA00023136"/>
    </source>
</evidence>
<dbReference type="EMBL" id="ACXX02000001">
    <property type="protein sequence ID" value="EGD49753.1"/>
    <property type="molecule type" value="Genomic_DNA"/>
</dbReference>